<dbReference type="Proteomes" id="UP001501295">
    <property type="component" value="Unassembled WGS sequence"/>
</dbReference>
<keyword evidence="2" id="KW-0812">Transmembrane</keyword>
<accession>A0ABP8W5M2</accession>
<name>A0ABP8W5M2_9MICO</name>
<protein>
    <submittedName>
        <fullName evidence="3">Uncharacterized protein</fullName>
    </submittedName>
</protein>
<evidence type="ECO:0000256" key="2">
    <source>
        <dbReference type="SAM" id="Phobius"/>
    </source>
</evidence>
<dbReference type="EMBL" id="BAABLM010000005">
    <property type="protein sequence ID" value="GAA4679334.1"/>
    <property type="molecule type" value="Genomic_DNA"/>
</dbReference>
<sequence length="128" mass="12884">MPFRSFCRFMALIAAGAAGGLFLAVDVLLACMLEVLLRADGSSDVTVVGVMDLGWNPAQGAFLDLHAGAFVIAAVFSLAGAAAGVALVRAPSPTSRSRRRGGGGESVGPPVACPIVPTCGQRGRGRSA</sequence>
<reference evidence="4" key="1">
    <citation type="journal article" date="2019" name="Int. J. Syst. Evol. Microbiol.">
        <title>The Global Catalogue of Microorganisms (GCM) 10K type strain sequencing project: providing services to taxonomists for standard genome sequencing and annotation.</title>
        <authorList>
            <consortium name="The Broad Institute Genomics Platform"/>
            <consortium name="The Broad Institute Genome Sequencing Center for Infectious Disease"/>
            <person name="Wu L."/>
            <person name="Ma J."/>
        </authorList>
    </citation>
    <scope>NUCLEOTIDE SEQUENCE [LARGE SCALE GENOMIC DNA]</scope>
    <source>
        <strain evidence="4">JCM 18956</strain>
    </source>
</reference>
<keyword evidence="2" id="KW-1133">Transmembrane helix</keyword>
<evidence type="ECO:0000313" key="4">
    <source>
        <dbReference type="Proteomes" id="UP001501295"/>
    </source>
</evidence>
<evidence type="ECO:0000256" key="1">
    <source>
        <dbReference type="SAM" id="MobiDB-lite"/>
    </source>
</evidence>
<organism evidence="3 4">
    <name type="scientific">Frondihabitans cladoniiphilus</name>
    <dbReference type="NCBI Taxonomy" id="715785"/>
    <lineage>
        <taxon>Bacteria</taxon>
        <taxon>Bacillati</taxon>
        <taxon>Actinomycetota</taxon>
        <taxon>Actinomycetes</taxon>
        <taxon>Micrococcales</taxon>
        <taxon>Microbacteriaceae</taxon>
        <taxon>Frondihabitans</taxon>
    </lineage>
</organism>
<feature type="transmembrane region" description="Helical" evidence="2">
    <location>
        <begin position="65"/>
        <end position="90"/>
    </location>
</feature>
<feature type="region of interest" description="Disordered" evidence="1">
    <location>
        <begin position="90"/>
        <end position="128"/>
    </location>
</feature>
<gene>
    <name evidence="3" type="ORF">GCM10025780_25470</name>
</gene>
<keyword evidence="2" id="KW-0472">Membrane</keyword>
<keyword evidence="4" id="KW-1185">Reference proteome</keyword>
<evidence type="ECO:0000313" key="3">
    <source>
        <dbReference type="EMBL" id="GAA4679334.1"/>
    </source>
</evidence>
<dbReference type="RefSeq" id="WP_345376278.1">
    <property type="nucleotide sequence ID" value="NZ_BAABLM010000005.1"/>
</dbReference>
<comment type="caution">
    <text evidence="3">The sequence shown here is derived from an EMBL/GenBank/DDBJ whole genome shotgun (WGS) entry which is preliminary data.</text>
</comment>
<proteinExistence type="predicted"/>